<dbReference type="RefSeq" id="WP_274140562.1">
    <property type="nucleotide sequence ID" value="NZ_JAJUBB010000002.1"/>
</dbReference>
<protein>
    <recommendedName>
        <fullName evidence="8">Polar amino acid transport system permease protein</fullName>
    </recommendedName>
</protein>
<keyword evidence="2 5" id="KW-0812">Transmembrane</keyword>
<evidence type="ECO:0000256" key="1">
    <source>
        <dbReference type="ARBA" id="ARBA00004141"/>
    </source>
</evidence>
<evidence type="ECO:0000256" key="4">
    <source>
        <dbReference type="ARBA" id="ARBA00023136"/>
    </source>
</evidence>
<reference evidence="6" key="1">
    <citation type="submission" date="2021-12" db="EMBL/GenBank/DDBJ databases">
        <title>Enterovibrio ZSDZ35 sp. nov. and Enterovibrio ZSDZ42 sp. nov., isolated from coastal seawater in Qingdao.</title>
        <authorList>
            <person name="Zhang P."/>
        </authorList>
    </citation>
    <scope>NUCLEOTIDE SEQUENCE</scope>
    <source>
        <strain evidence="6">ZSDZ35</strain>
    </source>
</reference>
<sequence>MFELNVIYSFIAAFMVNLFISVAAMGVGFPLGFLLFKALTTRISSLKYIAQGFRSLIGNIPSFVMLYYFTIVIPMSGSIWGIAYTLPPIFNAVLALSLPVISYSCDLSLQKRREGKNVSFRALNQFFLVILMASTTASAIEVTEVLATANAYIASTGDSTVMLKVYAVVAAIFMLTGLLFSTLALFVERRFGHSKSAMTPFQGVHI</sequence>
<dbReference type="Gene3D" id="1.10.3720.10">
    <property type="entry name" value="MetI-like"/>
    <property type="match status" value="1"/>
</dbReference>
<evidence type="ECO:0000313" key="6">
    <source>
        <dbReference type="EMBL" id="MDD1780495.1"/>
    </source>
</evidence>
<keyword evidence="4 5" id="KW-0472">Membrane</keyword>
<dbReference type="InterPro" id="IPR035906">
    <property type="entry name" value="MetI-like_sf"/>
</dbReference>
<keyword evidence="7" id="KW-1185">Reference proteome</keyword>
<organism evidence="6 7">
    <name type="scientific">Enterovibrio qingdaonensis</name>
    <dbReference type="NCBI Taxonomy" id="2899818"/>
    <lineage>
        <taxon>Bacteria</taxon>
        <taxon>Pseudomonadati</taxon>
        <taxon>Pseudomonadota</taxon>
        <taxon>Gammaproteobacteria</taxon>
        <taxon>Vibrionales</taxon>
        <taxon>Vibrionaceae</taxon>
        <taxon>Enterovibrio</taxon>
    </lineage>
</organism>
<evidence type="ECO:0000256" key="5">
    <source>
        <dbReference type="SAM" id="Phobius"/>
    </source>
</evidence>
<name>A0ABT5QJ43_9GAMM</name>
<keyword evidence="3 5" id="KW-1133">Transmembrane helix</keyword>
<feature type="transmembrane region" description="Helical" evidence="5">
    <location>
        <begin position="126"/>
        <end position="153"/>
    </location>
</feature>
<dbReference type="Proteomes" id="UP001149821">
    <property type="component" value="Unassembled WGS sequence"/>
</dbReference>
<comment type="caution">
    <text evidence="6">The sequence shown here is derived from an EMBL/GenBank/DDBJ whole genome shotgun (WGS) entry which is preliminary data.</text>
</comment>
<feature type="transmembrane region" description="Helical" evidence="5">
    <location>
        <begin position="56"/>
        <end position="83"/>
    </location>
</feature>
<gene>
    <name evidence="6" type="ORF">LRP49_04700</name>
</gene>
<accession>A0ABT5QJ43</accession>
<feature type="transmembrane region" description="Helical" evidence="5">
    <location>
        <begin position="165"/>
        <end position="187"/>
    </location>
</feature>
<evidence type="ECO:0008006" key="8">
    <source>
        <dbReference type="Google" id="ProtNLM"/>
    </source>
</evidence>
<proteinExistence type="predicted"/>
<evidence type="ECO:0000256" key="3">
    <source>
        <dbReference type="ARBA" id="ARBA00022989"/>
    </source>
</evidence>
<dbReference type="EMBL" id="JAJUBB010000002">
    <property type="protein sequence ID" value="MDD1780495.1"/>
    <property type="molecule type" value="Genomic_DNA"/>
</dbReference>
<feature type="transmembrane region" description="Helical" evidence="5">
    <location>
        <begin position="6"/>
        <end position="36"/>
    </location>
</feature>
<evidence type="ECO:0000256" key="2">
    <source>
        <dbReference type="ARBA" id="ARBA00022692"/>
    </source>
</evidence>
<comment type="subcellular location">
    <subcellularLocation>
        <location evidence="1">Membrane</location>
        <topology evidence="1">Multi-pass membrane protein</topology>
    </subcellularLocation>
</comment>
<evidence type="ECO:0000313" key="7">
    <source>
        <dbReference type="Proteomes" id="UP001149821"/>
    </source>
</evidence>
<feature type="transmembrane region" description="Helical" evidence="5">
    <location>
        <begin position="89"/>
        <end position="105"/>
    </location>
</feature>